<keyword evidence="3" id="KW-1185">Reference proteome</keyword>
<evidence type="ECO:0000313" key="3">
    <source>
        <dbReference type="Proteomes" id="UP001146120"/>
    </source>
</evidence>
<feature type="signal peptide" evidence="1">
    <location>
        <begin position="1"/>
        <end position="16"/>
    </location>
</feature>
<accession>A0AAV2YTW5</accession>
<comment type="caution">
    <text evidence="2">The sequence shown here is derived from an EMBL/GenBank/DDBJ whole genome shotgun (WGS) entry which is preliminary data.</text>
</comment>
<reference evidence="2" key="1">
    <citation type="submission" date="2022-11" db="EMBL/GenBank/DDBJ databases">
        <authorList>
            <person name="Morgan W.R."/>
            <person name="Tartar A."/>
        </authorList>
    </citation>
    <scope>NUCLEOTIDE SEQUENCE</scope>
    <source>
        <strain evidence="2">ARSEF 373</strain>
    </source>
</reference>
<gene>
    <name evidence="2" type="ORF">N0F65_007152</name>
</gene>
<dbReference type="Pfam" id="PF16683">
    <property type="entry name" value="TGase_elicitor"/>
    <property type="match status" value="1"/>
</dbReference>
<dbReference type="Proteomes" id="UP001146120">
    <property type="component" value="Unassembled WGS sequence"/>
</dbReference>
<evidence type="ECO:0000256" key="1">
    <source>
        <dbReference type="SAM" id="SignalP"/>
    </source>
</evidence>
<protein>
    <submittedName>
        <fullName evidence="2">Uncharacterized protein</fullName>
    </submittedName>
</protein>
<name>A0AAV2YTW5_9STRA</name>
<evidence type="ECO:0000313" key="2">
    <source>
        <dbReference type="EMBL" id="DAZ98345.1"/>
    </source>
</evidence>
<feature type="chain" id="PRO_5043932103" evidence="1">
    <location>
        <begin position="17"/>
        <end position="424"/>
    </location>
</feature>
<dbReference type="Gene3D" id="3.30.40.240">
    <property type="entry name" value="Transglutaminase elicitor, body domain"/>
    <property type="match status" value="1"/>
</dbReference>
<dbReference type="GO" id="GO:0016755">
    <property type="term" value="F:aminoacyltransferase activity"/>
    <property type="evidence" value="ECO:0007669"/>
    <property type="project" value="InterPro"/>
</dbReference>
<dbReference type="EMBL" id="DAKRPA010000109">
    <property type="protein sequence ID" value="DAZ98345.1"/>
    <property type="molecule type" value="Genomic_DNA"/>
</dbReference>
<dbReference type="AlphaFoldDB" id="A0AAV2YTW5"/>
<proteinExistence type="predicted"/>
<sequence>MSTTTLLAAWVSTVLAAQIGPTDLTGDTQVLTRFSPVYGADYEPKSEYDGVGFQMLKEVPTGDDISRLAAELNVDELETRLDKLPASSSLELSPWPGSYWPTARDGINVRWNGAELSPAEKYAIAFGLDINTFLEGISKKNGVLSKSGNKACTTDEDCKSVGEGVACGIRQGEPSGRCIPLWFGICHAWAPAALLEPEPKCPVTINNVTFDRVDIKALITQTYDGAELPMFFGGNRYHGPSQIAMEDGRPSDPKYRDLNPGFLHIAMANMLGIHKRGFIIDKSADNEVWNQPVRRYNVLQKAPITSEQAGALLNKPKYPYNDHAAQLVHVKTQFDWIKEAFEDVAYVETGKVDNEMEGEEYEYILELDDAGKIVGGEWINAAITKHPDFLWFPTKRPAQDLVTDVNLSIANVRQLLLKSLASTC</sequence>
<dbReference type="InterPro" id="IPR032048">
    <property type="entry name" value="TGase_elicitor"/>
</dbReference>
<reference evidence="2" key="2">
    <citation type="journal article" date="2023" name="Microbiol Resour">
        <title>Decontamination and Annotation of the Draft Genome Sequence of the Oomycete Lagenidium giganteum ARSEF 373.</title>
        <authorList>
            <person name="Morgan W.R."/>
            <person name="Tartar A."/>
        </authorList>
    </citation>
    <scope>NUCLEOTIDE SEQUENCE</scope>
    <source>
        <strain evidence="2">ARSEF 373</strain>
    </source>
</reference>
<organism evidence="2 3">
    <name type="scientific">Lagenidium giganteum</name>
    <dbReference type="NCBI Taxonomy" id="4803"/>
    <lineage>
        <taxon>Eukaryota</taxon>
        <taxon>Sar</taxon>
        <taxon>Stramenopiles</taxon>
        <taxon>Oomycota</taxon>
        <taxon>Peronosporomycetes</taxon>
        <taxon>Pythiales</taxon>
        <taxon>Pythiaceae</taxon>
    </lineage>
</organism>
<keyword evidence="1" id="KW-0732">Signal</keyword>